<organism evidence="2 3">
    <name type="scientific">Sphingobacterium psychroaquaticum</name>
    <dbReference type="NCBI Taxonomy" id="561061"/>
    <lineage>
        <taxon>Bacteria</taxon>
        <taxon>Pseudomonadati</taxon>
        <taxon>Bacteroidota</taxon>
        <taxon>Sphingobacteriia</taxon>
        <taxon>Sphingobacteriales</taxon>
        <taxon>Sphingobacteriaceae</taxon>
        <taxon>Sphingobacterium</taxon>
    </lineage>
</organism>
<feature type="transmembrane region" description="Helical" evidence="1">
    <location>
        <begin position="12"/>
        <end position="35"/>
    </location>
</feature>
<keyword evidence="1" id="KW-1133">Transmembrane helix</keyword>
<protein>
    <submittedName>
        <fullName evidence="2">Uncharacterized protein</fullName>
    </submittedName>
</protein>
<gene>
    <name evidence="2" type="ORF">SAMN05660862_0471</name>
</gene>
<proteinExistence type="predicted"/>
<keyword evidence="1" id="KW-0812">Transmembrane</keyword>
<name>A0A1X7I695_9SPHI</name>
<dbReference type="AlphaFoldDB" id="A0A1X7I695"/>
<feature type="transmembrane region" description="Helical" evidence="1">
    <location>
        <begin position="47"/>
        <end position="67"/>
    </location>
</feature>
<sequence>MIYKESINISGAILFPFISAVVLIDVFRAIVSAGFSAIEIPTSFFEYFSYAFLLLVILNTINWAYIYTRYKLGDQTILYKTDYLYFALLIAVLVVGTGLAIESERSDNNIFIIAVVLFSCFRIYQYIILFRNKRKTKG</sequence>
<evidence type="ECO:0000313" key="2">
    <source>
        <dbReference type="EMBL" id="SMG09620.1"/>
    </source>
</evidence>
<dbReference type="Proteomes" id="UP000192980">
    <property type="component" value="Unassembled WGS sequence"/>
</dbReference>
<feature type="transmembrane region" description="Helical" evidence="1">
    <location>
        <begin position="109"/>
        <end position="129"/>
    </location>
</feature>
<reference evidence="2 3" key="1">
    <citation type="submission" date="2017-04" db="EMBL/GenBank/DDBJ databases">
        <authorList>
            <person name="Afonso C.L."/>
            <person name="Miller P.J."/>
            <person name="Scott M.A."/>
            <person name="Spackman E."/>
            <person name="Goraichik I."/>
            <person name="Dimitrov K.M."/>
            <person name="Suarez D.L."/>
            <person name="Swayne D.E."/>
        </authorList>
    </citation>
    <scope>NUCLEOTIDE SEQUENCE [LARGE SCALE GENOMIC DNA]</scope>
    <source>
        <strain evidence="2 3">DSM 22418</strain>
    </source>
</reference>
<keyword evidence="3" id="KW-1185">Reference proteome</keyword>
<dbReference type="EMBL" id="FXAU01000001">
    <property type="protein sequence ID" value="SMG09620.1"/>
    <property type="molecule type" value="Genomic_DNA"/>
</dbReference>
<evidence type="ECO:0000256" key="1">
    <source>
        <dbReference type="SAM" id="Phobius"/>
    </source>
</evidence>
<accession>A0A1X7I695</accession>
<feature type="transmembrane region" description="Helical" evidence="1">
    <location>
        <begin position="83"/>
        <end position="103"/>
    </location>
</feature>
<keyword evidence="1" id="KW-0472">Membrane</keyword>
<evidence type="ECO:0000313" key="3">
    <source>
        <dbReference type="Proteomes" id="UP000192980"/>
    </source>
</evidence>